<dbReference type="Pfam" id="PF08450">
    <property type="entry name" value="SGL"/>
    <property type="match status" value="1"/>
</dbReference>
<evidence type="ECO:0000256" key="1">
    <source>
        <dbReference type="ARBA" id="ARBA00008853"/>
    </source>
</evidence>
<accession>A0AAW1I9Q9</accession>
<keyword evidence="3" id="KW-0479">Metal-binding</keyword>
<comment type="similarity">
    <text evidence="1">Belongs to the SMP-30/CGR1 family.</text>
</comment>
<dbReference type="EMBL" id="JASPKY010000743">
    <property type="protein sequence ID" value="KAK9685867.1"/>
    <property type="molecule type" value="Genomic_DNA"/>
</dbReference>
<organism evidence="5 6">
    <name type="scientific">Popillia japonica</name>
    <name type="common">Japanese beetle</name>
    <dbReference type="NCBI Taxonomy" id="7064"/>
    <lineage>
        <taxon>Eukaryota</taxon>
        <taxon>Metazoa</taxon>
        <taxon>Ecdysozoa</taxon>
        <taxon>Arthropoda</taxon>
        <taxon>Hexapoda</taxon>
        <taxon>Insecta</taxon>
        <taxon>Pterygota</taxon>
        <taxon>Neoptera</taxon>
        <taxon>Endopterygota</taxon>
        <taxon>Coleoptera</taxon>
        <taxon>Polyphaga</taxon>
        <taxon>Scarabaeiformia</taxon>
        <taxon>Scarabaeidae</taxon>
        <taxon>Rutelinae</taxon>
        <taxon>Popillia</taxon>
    </lineage>
</organism>
<proteinExistence type="inferred from homology"/>
<evidence type="ECO:0000313" key="6">
    <source>
        <dbReference type="Proteomes" id="UP001458880"/>
    </source>
</evidence>
<evidence type="ECO:0000259" key="4">
    <source>
        <dbReference type="Pfam" id="PF08450"/>
    </source>
</evidence>
<dbReference type="GO" id="GO:0005509">
    <property type="term" value="F:calcium ion binding"/>
    <property type="evidence" value="ECO:0007669"/>
    <property type="project" value="TreeGrafter"/>
</dbReference>
<dbReference type="AlphaFoldDB" id="A0AAW1I9Q9"/>
<name>A0AAW1I9Q9_POPJA</name>
<gene>
    <name evidence="5" type="ORF">QE152_g37615</name>
</gene>
<dbReference type="InterPro" id="IPR013658">
    <property type="entry name" value="SGL"/>
</dbReference>
<protein>
    <submittedName>
        <fullName evidence="5">SMP-30/Gluconolactonase/LRE-like region</fullName>
    </submittedName>
</protein>
<dbReference type="PANTHER" id="PTHR10907">
    <property type="entry name" value="REGUCALCIN"/>
    <property type="match status" value="1"/>
</dbReference>
<comment type="cofactor">
    <cofactor evidence="3">
        <name>Zn(2+)</name>
        <dbReference type="ChEBI" id="CHEBI:29105"/>
    </cofactor>
    <text evidence="3">Binds 1 divalent metal cation per subunit.</text>
</comment>
<feature type="domain" description="SMP-30/Gluconolactonase/LRE-like region" evidence="4">
    <location>
        <begin position="26"/>
        <end position="244"/>
    </location>
</feature>
<dbReference type="InterPro" id="IPR011042">
    <property type="entry name" value="6-blade_b-propeller_TolB-like"/>
</dbReference>
<evidence type="ECO:0000313" key="5">
    <source>
        <dbReference type="EMBL" id="KAK9685867.1"/>
    </source>
</evidence>
<dbReference type="PANTHER" id="PTHR10907:SF66">
    <property type="entry name" value="MIP34848P1-RELATED"/>
    <property type="match status" value="1"/>
</dbReference>
<dbReference type="PRINTS" id="PR01790">
    <property type="entry name" value="SMP30FAMILY"/>
</dbReference>
<dbReference type="Proteomes" id="UP001458880">
    <property type="component" value="Unassembled WGS sequence"/>
</dbReference>
<reference evidence="5 6" key="1">
    <citation type="journal article" date="2024" name="BMC Genomics">
        <title>De novo assembly and annotation of Popillia japonica's genome with initial clues to its potential as an invasive pest.</title>
        <authorList>
            <person name="Cucini C."/>
            <person name="Boschi S."/>
            <person name="Funari R."/>
            <person name="Cardaioli E."/>
            <person name="Iannotti N."/>
            <person name="Marturano G."/>
            <person name="Paoli F."/>
            <person name="Bruttini M."/>
            <person name="Carapelli A."/>
            <person name="Frati F."/>
            <person name="Nardi F."/>
        </authorList>
    </citation>
    <scope>NUCLEOTIDE SEQUENCE [LARGE SCALE GENOMIC DNA]</scope>
    <source>
        <strain evidence="5">DMR45628</strain>
    </source>
</reference>
<dbReference type="GO" id="GO:0019853">
    <property type="term" value="P:L-ascorbic acid biosynthetic process"/>
    <property type="evidence" value="ECO:0007669"/>
    <property type="project" value="TreeGrafter"/>
</dbReference>
<feature type="active site" description="Proton donor/acceptor" evidence="2">
    <location>
        <position position="184"/>
    </location>
</feature>
<evidence type="ECO:0000256" key="2">
    <source>
        <dbReference type="PIRSR" id="PIRSR605511-1"/>
    </source>
</evidence>
<feature type="binding site" evidence="3">
    <location>
        <position position="79"/>
    </location>
    <ligand>
        <name>substrate</name>
    </ligand>
</feature>
<dbReference type="GO" id="GO:0004341">
    <property type="term" value="F:gluconolactonase activity"/>
    <property type="evidence" value="ECO:0007669"/>
    <property type="project" value="TreeGrafter"/>
</dbReference>
<sequence length="303" mass="33306">MEIRYHPVPRTLLEVQAALCSNDDVAVSCVIPIEDVANEFVVAANNEVVRIRWDGTTDVAERIETIAKVPKSEPHFKFNDAKVDSQGQLWIGYFAADKSKKEFAVLDKAGGLTSILRNKPIKQHFEGISLANGLDWNKKQDKLYLIDSMPGEVLQFDYNINTHEVSNKQVLFRFSDLGLAGIPDGMVIDENDNLWIAIFAGGQILNVDTRKPNTLIKTIDLPTKVTTSVAFGGPNLDELYVTTGSVSPIDGSSSPEGGYIYKITGLGVRALTLLSYKPVSFNFFVRLVTPSPSISDSSHPSCQ</sequence>
<dbReference type="Gene3D" id="2.120.10.30">
    <property type="entry name" value="TolB, C-terminal domain"/>
    <property type="match status" value="1"/>
</dbReference>
<keyword evidence="6" id="KW-1185">Reference proteome</keyword>
<comment type="caution">
    <text evidence="5">The sequence shown here is derived from an EMBL/GenBank/DDBJ whole genome shotgun (WGS) entry which is preliminary data.</text>
</comment>
<feature type="binding site" evidence="3">
    <location>
        <position position="97"/>
    </location>
    <ligand>
        <name>substrate</name>
    </ligand>
</feature>
<dbReference type="SUPFAM" id="SSF63829">
    <property type="entry name" value="Calcium-dependent phosphotriesterase"/>
    <property type="match status" value="1"/>
</dbReference>
<keyword evidence="3" id="KW-0862">Zinc</keyword>
<dbReference type="InterPro" id="IPR005511">
    <property type="entry name" value="SMP-30"/>
</dbReference>
<evidence type="ECO:0000256" key="3">
    <source>
        <dbReference type="PIRSR" id="PIRSR605511-2"/>
    </source>
</evidence>
<feature type="binding site" evidence="3">
    <location>
        <position position="132"/>
    </location>
    <ligand>
        <name>a divalent metal cation</name>
        <dbReference type="ChEBI" id="CHEBI:60240"/>
    </ligand>
</feature>
<feature type="binding site" evidence="3">
    <location>
        <position position="184"/>
    </location>
    <ligand>
        <name>a divalent metal cation</name>
        <dbReference type="ChEBI" id="CHEBI:60240"/>
    </ligand>
</feature>